<accession>G3A566</accession>
<dbReference type="AlphaFoldDB" id="G3A566"/>
<gene>
    <name evidence="1" type="ORF">RALSY_30846</name>
</gene>
<sequence length="23" mass="2550">MEFEGKLVGGIEQKVKADCSPRQ</sequence>
<organism evidence="1">
    <name type="scientific">Ralstonia syzygii R24</name>
    <dbReference type="NCBI Taxonomy" id="907261"/>
    <lineage>
        <taxon>Bacteria</taxon>
        <taxon>Pseudomonadati</taxon>
        <taxon>Pseudomonadota</taxon>
        <taxon>Betaproteobacteria</taxon>
        <taxon>Burkholderiales</taxon>
        <taxon>Burkholderiaceae</taxon>
        <taxon>Ralstonia</taxon>
        <taxon>Ralstonia solanacearum species complex</taxon>
    </lineage>
</organism>
<evidence type="ECO:0000313" key="1">
    <source>
        <dbReference type="EMBL" id="CCA89081.1"/>
    </source>
</evidence>
<reference evidence="1" key="2">
    <citation type="submission" date="2011-04" db="EMBL/GenBank/DDBJ databases">
        <authorList>
            <person name="Genoscope - CEA"/>
        </authorList>
    </citation>
    <scope>NUCLEOTIDE SEQUENCE</scope>
    <source>
        <strain evidence="1">R24</strain>
    </source>
</reference>
<reference evidence="1" key="1">
    <citation type="journal article" date="2011" name="PLoS ONE">
        <title>Ralstonia syzygii, the Blood Disease Bacterium and some Asian R. solanacearum strains form a single genomic species despite divergent lifestyles.</title>
        <authorList>
            <person name="Remenant B."/>
            <person name="de Cambiaire J.C."/>
            <person name="Cellier G."/>
            <person name="Jacobs J.M."/>
            <person name="Mangenot S."/>
            <person name="Barbe V."/>
            <person name="Lajus A."/>
            <person name="Vallenet D."/>
            <person name="Medigue C."/>
            <person name="Fegan M."/>
            <person name="Allen C."/>
            <person name="Prior P."/>
        </authorList>
    </citation>
    <scope>NUCLEOTIDE SEQUENCE</scope>
    <source>
        <strain evidence="1">R24</strain>
    </source>
</reference>
<protein>
    <submittedName>
        <fullName evidence="1">Uncharacterized protein</fullName>
    </submittedName>
</protein>
<proteinExistence type="predicted"/>
<name>G3A566_9RALS</name>
<dbReference type="EMBL" id="FR854088">
    <property type="protein sequence ID" value="CCA89081.1"/>
    <property type="molecule type" value="Genomic_DNA"/>
</dbReference>